<accession>A0A2T7PGB9</accession>
<dbReference type="PANTHER" id="PTHR28656:SF1">
    <property type="entry name" value="COILED-COIL DOMAIN-CONTAINING PROTEIN 153"/>
    <property type="match status" value="1"/>
</dbReference>
<dbReference type="InterPro" id="IPR033585">
    <property type="entry name" value="DRC12-like"/>
</dbReference>
<sequence length="199" mass="22961">MPPKKKGKGKGRGKKKKDDATLELEDKYKRTMDEIEALKDHLALRSELTRRAQSASAQVYERMTQSEKMLQEQIDDQKAISADMTRQYKTMQTEMGLRIHQLETELGKTQAHLEHAKFELQQAREEKDRSVKDRDEEISELKMKVSSMEKAYEAILREALDGLMAKIDLAHDNWEVKSTNIQGKTKQAVLEFGLNPLDI</sequence>
<keyword evidence="6 12" id="KW-0175">Coiled coil</keyword>
<reference evidence="14 15" key="1">
    <citation type="submission" date="2018-04" db="EMBL/GenBank/DDBJ databases">
        <title>The genome of golden apple snail Pomacea canaliculata provides insight into stress tolerance and invasive adaptation.</title>
        <authorList>
            <person name="Liu C."/>
            <person name="Liu B."/>
            <person name="Ren Y."/>
            <person name="Zhang Y."/>
            <person name="Wang H."/>
            <person name="Li S."/>
            <person name="Jiang F."/>
            <person name="Yin L."/>
            <person name="Zhang G."/>
            <person name="Qian W."/>
            <person name="Fan W."/>
        </authorList>
    </citation>
    <scope>NUCLEOTIDE SEQUENCE [LARGE SCALE GENOMIC DNA]</scope>
    <source>
        <strain evidence="14">SZHN2017</strain>
        <tissue evidence="14">Muscle</tissue>
    </source>
</reference>
<evidence type="ECO:0000256" key="5">
    <source>
        <dbReference type="ARBA" id="ARBA00022846"/>
    </source>
</evidence>
<dbReference type="OMA" id="HAKYKEQ"/>
<comment type="similarity">
    <text evidence="10">Belongs to the DRC12 family.</text>
</comment>
<keyword evidence="5" id="KW-0282">Flagellum</keyword>
<comment type="subcellular location">
    <subcellularLocation>
        <location evidence="2">Cytoplasm</location>
        <location evidence="2">Cytoskeleton</location>
        <location evidence="2">Flagellum axoneme</location>
    </subcellularLocation>
</comment>
<evidence type="ECO:0000256" key="10">
    <source>
        <dbReference type="ARBA" id="ARBA00044754"/>
    </source>
</evidence>
<keyword evidence="9" id="KW-0966">Cell projection</keyword>
<feature type="compositionally biased region" description="Basic residues" evidence="13">
    <location>
        <begin position="1"/>
        <end position="15"/>
    </location>
</feature>
<evidence type="ECO:0000256" key="6">
    <source>
        <dbReference type="ARBA" id="ARBA00023054"/>
    </source>
</evidence>
<keyword evidence="8" id="KW-0206">Cytoskeleton</keyword>
<evidence type="ECO:0000256" key="2">
    <source>
        <dbReference type="ARBA" id="ARBA00004611"/>
    </source>
</evidence>
<feature type="region of interest" description="Disordered" evidence="13">
    <location>
        <begin position="1"/>
        <end position="22"/>
    </location>
</feature>
<evidence type="ECO:0000256" key="3">
    <source>
        <dbReference type="ARBA" id="ARBA00011248"/>
    </source>
</evidence>
<evidence type="ECO:0000256" key="13">
    <source>
        <dbReference type="SAM" id="MobiDB-lite"/>
    </source>
</evidence>
<gene>
    <name evidence="14" type="ORF">C0Q70_07917</name>
</gene>
<keyword evidence="4" id="KW-0963">Cytoplasm</keyword>
<dbReference type="STRING" id="400727.A0A2T7PGB9"/>
<proteinExistence type="inferred from homology"/>
<keyword evidence="7" id="KW-0969">Cilium</keyword>
<dbReference type="EMBL" id="PZQS01000004">
    <property type="protein sequence ID" value="PVD32478.1"/>
    <property type="molecule type" value="Genomic_DNA"/>
</dbReference>
<evidence type="ECO:0000256" key="8">
    <source>
        <dbReference type="ARBA" id="ARBA00023212"/>
    </source>
</evidence>
<organism evidence="14 15">
    <name type="scientific">Pomacea canaliculata</name>
    <name type="common">Golden apple snail</name>
    <dbReference type="NCBI Taxonomy" id="400727"/>
    <lineage>
        <taxon>Eukaryota</taxon>
        <taxon>Metazoa</taxon>
        <taxon>Spiralia</taxon>
        <taxon>Lophotrochozoa</taxon>
        <taxon>Mollusca</taxon>
        <taxon>Gastropoda</taxon>
        <taxon>Caenogastropoda</taxon>
        <taxon>Architaenioglossa</taxon>
        <taxon>Ampullarioidea</taxon>
        <taxon>Ampullariidae</taxon>
        <taxon>Pomacea</taxon>
    </lineage>
</organism>
<evidence type="ECO:0000256" key="4">
    <source>
        <dbReference type="ARBA" id="ARBA00022490"/>
    </source>
</evidence>
<protein>
    <recommendedName>
        <fullName evidence="11">Dynein regulatory complex protein 12</fullName>
    </recommendedName>
</protein>
<dbReference type="OrthoDB" id="10264405at2759"/>
<evidence type="ECO:0000256" key="12">
    <source>
        <dbReference type="SAM" id="Coils"/>
    </source>
</evidence>
<evidence type="ECO:0000313" key="15">
    <source>
        <dbReference type="Proteomes" id="UP000245119"/>
    </source>
</evidence>
<comment type="caution">
    <text evidence="14">The sequence shown here is derived from an EMBL/GenBank/DDBJ whole genome shotgun (WGS) entry which is preliminary data.</text>
</comment>
<evidence type="ECO:0000256" key="11">
    <source>
        <dbReference type="ARBA" id="ARBA00044800"/>
    </source>
</evidence>
<comment type="subunit">
    <text evidence="3">Component of the nexin-dynein regulatory complex (N-DRC).</text>
</comment>
<evidence type="ECO:0000256" key="7">
    <source>
        <dbReference type="ARBA" id="ARBA00023069"/>
    </source>
</evidence>
<dbReference type="Proteomes" id="UP000245119">
    <property type="component" value="Linkage Group LG4"/>
</dbReference>
<comment type="function">
    <text evidence="1">Component of the nexin-dynein regulatory complex (N-DRC), a key regulator of ciliary/flagellar motility which maintains the alignment and integrity of the distal axoneme and regulates microtubule sliding in motile axonemes.</text>
</comment>
<dbReference type="AlphaFoldDB" id="A0A2T7PGB9"/>
<evidence type="ECO:0000256" key="1">
    <source>
        <dbReference type="ARBA" id="ARBA00003029"/>
    </source>
</evidence>
<evidence type="ECO:0000256" key="9">
    <source>
        <dbReference type="ARBA" id="ARBA00023273"/>
    </source>
</evidence>
<feature type="coiled-coil region" evidence="12">
    <location>
        <begin position="106"/>
        <end position="158"/>
    </location>
</feature>
<dbReference type="PANTHER" id="PTHR28656">
    <property type="entry name" value="COILED-COIL DOMAIN-CONTAINING PROTEIN 153"/>
    <property type="match status" value="1"/>
</dbReference>
<keyword evidence="15" id="KW-1185">Reference proteome</keyword>
<evidence type="ECO:0000313" key="14">
    <source>
        <dbReference type="EMBL" id="PVD32478.1"/>
    </source>
</evidence>
<name>A0A2T7PGB9_POMCA</name>